<feature type="compositionally biased region" description="Polar residues" evidence="1">
    <location>
        <begin position="72"/>
        <end position="89"/>
    </location>
</feature>
<proteinExistence type="predicted"/>
<gene>
    <name evidence="2" type="ORF">GNLVRS02_ARAD1C43054g</name>
</gene>
<feature type="region of interest" description="Disordered" evidence="1">
    <location>
        <begin position="1"/>
        <end position="89"/>
    </location>
</feature>
<reference evidence="2" key="1">
    <citation type="submission" date="2014-02" db="EMBL/GenBank/DDBJ databases">
        <authorList>
            <person name="Genoscope - CEA"/>
        </authorList>
    </citation>
    <scope>NUCLEOTIDE SEQUENCE</scope>
    <source>
        <strain evidence="2">LS3</strain>
    </source>
</reference>
<feature type="compositionally biased region" description="Low complexity" evidence="1">
    <location>
        <begin position="46"/>
        <end position="65"/>
    </location>
</feature>
<dbReference type="EMBL" id="HG937693">
    <property type="protein sequence ID" value="CDP35771.1"/>
    <property type="molecule type" value="Genomic_DNA"/>
</dbReference>
<name>A0A060T9B6_BLAAD</name>
<sequence length="211" mass="23413">MSKASNIPKDAQYSSDLDYSSQSQYTHMPSKPIAVPSKYPGMGPINTNMLPPSPLSPSSMTSSMPGYPFPSPKSNYSYTSPPLSPQHSRAFSASALSPITPFTSPTVLDKAKLQRRHSDCIHDRPECLRHHHRRSSVAVKFKPIYLDFDADEPGPPLSQQSPVHQQQQDQQQQQPRQANPSPTSTHVRNNAGLRRPPSPIAERILKGEFSF</sequence>
<feature type="region of interest" description="Disordered" evidence="1">
    <location>
        <begin position="147"/>
        <end position="211"/>
    </location>
</feature>
<protein>
    <submittedName>
        <fullName evidence="2">ARAD1C43054p</fullName>
    </submittedName>
</protein>
<reference evidence="2" key="2">
    <citation type="submission" date="2014-06" db="EMBL/GenBank/DDBJ databases">
        <title>The complete genome of Blastobotrys (Arxula) adeninivorans LS3 - a yeast of biotechnological interest.</title>
        <authorList>
            <person name="Kunze G."/>
            <person name="Gaillardin C."/>
            <person name="Czernicka M."/>
            <person name="Durrens P."/>
            <person name="Martin T."/>
            <person name="Boer E."/>
            <person name="Gabaldon T."/>
            <person name="Cruz J."/>
            <person name="Talla E."/>
            <person name="Marck C."/>
            <person name="Goffeau A."/>
            <person name="Barbe V."/>
            <person name="Baret P."/>
            <person name="Baronian K."/>
            <person name="Beier S."/>
            <person name="Bleykasten C."/>
            <person name="Bode R."/>
            <person name="Casaregola S."/>
            <person name="Despons L."/>
            <person name="Fairhead C."/>
            <person name="Giersberg M."/>
            <person name="Gierski P."/>
            <person name="Hahnel U."/>
            <person name="Hartmann A."/>
            <person name="Jankowska D."/>
            <person name="Jubin C."/>
            <person name="Jung P."/>
            <person name="Lafontaine I."/>
            <person name="Leh-Louis V."/>
            <person name="Lemaire M."/>
            <person name="Marcet-Houben M."/>
            <person name="Mascher M."/>
            <person name="Morel G."/>
            <person name="Richard G.-F."/>
            <person name="Riechen J."/>
            <person name="Sacerdot C."/>
            <person name="Sarkar A."/>
            <person name="Savel G."/>
            <person name="Schacherer J."/>
            <person name="Sherman D."/>
            <person name="Straub M.-L."/>
            <person name="Stein N."/>
            <person name="Thierry A."/>
            <person name="Trautwein-Schult A."/>
            <person name="Westhof E."/>
            <person name="Worch S."/>
            <person name="Dujon B."/>
            <person name="Souciet J.-L."/>
            <person name="Wincker P."/>
            <person name="Scholz U."/>
            <person name="Neuveglise N."/>
        </authorList>
    </citation>
    <scope>NUCLEOTIDE SEQUENCE</scope>
    <source>
        <strain evidence="2">LS3</strain>
    </source>
</reference>
<accession>A0A060T9B6</accession>
<evidence type="ECO:0000256" key="1">
    <source>
        <dbReference type="SAM" id="MobiDB-lite"/>
    </source>
</evidence>
<feature type="compositionally biased region" description="Low complexity" evidence="1">
    <location>
        <begin position="157"/>
        <end position="182"/>
    </location>
</feature>
<dbReference type="AlphaFoldDB" id="A0A060T9B6"/>
<feature type="compositionally biased region" description="Low complexity" evidence="1">
    <location>
        <begin position="10"/>
        <end position="25"/>
    </location>
</feature>
<organism evidence="2">
    <name type="scientific">Blastobotrys adeninivorans</name>
    <name type="common">Yeast</name>
    <name type="synonym">Arxula adeninivorans</name>
    <dbReference type="NCBI Taxonomy" id="409370"/>
    <lineage>
        <taxon>Eukaryota</taxon>
        <taxon>Fungi</taxon>
        <taxon>Dikarya</taxon>
        <taxon>Ascomycota</taxon>
        <taxon>Saccharomycotina</taxon>
        <taxon>Dipodascomycetes</taxon>
        <taxon>Dipodascales</taxon>
        <taxon>Trichomonascaceae</taxon>
        <taxon>Blastobotrys</taxon>
    </lineage>
</organism>
<evidence type="ECO:0000313" key="2">
    <source>
        <dbReference type="EMBL" id="CDP35771.1"/>
    </source>
</evidence>